<feature type="region of interest" description="Disordered" evidence="1">
    <location>
        <begin position="171"/>
        <end position="194"/>
    </location>
</feature>
<evidence type="ECO:0000313" key="2">
    <source>
        <dbReference type="EMBL" id="CUP57437.1"/>
    </source>
</evidence>
<sequence>MRILKSYDENHLIEIIEPFLREHYDEGITVWEIEDIYANDNNEFMLDLSCEDKDEVHFYANFFLKKEPKDSYLLLCDSFDLVMIRCSDAEKIRNIVYEDVKEELRLRKYCISFYEGDHPGCFYSSSFYIAESEEAVIKNFHELHPNYLVDKVEDDTEKFLIRSDQIRAISDDKESRDRAERMKRNMEEWERKHP</sequence>
<reference evidence="2 3" key="1">
    <citation type="submission" date="2015-09" db="EMBL/GenBank/DDBJ databases">
        <authorList>
            <consortium name="Pathogen Informatics"/>
        </authorList>
    </citation>
    <scope>NUCLEOTIDE SEQUENCE [LARGE SCALE GENOMIC DNA]</scope>
    <source>
        <strain evidence="2 3">2789STDY5834908</strain>
    </source>
</reference>
<gene>
    <name evidence="2" type="ORF">ERS852520_01670</name>
</gene>
<dbReference type="EMBL" id="CZAU01000015">
    <property type="protein sequence ID" value="CUP57437.1"/>
    <property type="molecule type" value="Genomic_DNA"/>
</dbReference>
<protein>
    <submittedName>
        <fullName evidence="2">Uncharacterized protein</fullName>
    </submittedName>
</protein>
<dbReference type="Proteomes" id="UP000095564">
    <property type="component" value="Unassembled WGS sequence"/>
</dbReference>
<proteinExistence type="predicted"/>
<dbReference type="RefSeq" id="WP_055160177.1">
    <property type="nucleotide sequence ID" value="NZ_CZAU01000015.1"/>
</dbReference>
<organism evidence="2 3">
    <name type="scientific">Anaerostipes hadrus</name>
    <dbReference type="NCBI Taxonomy" id="649756"/>
    <lineage>
        <taxon>Bacteria</taxon>
        <taxon>Bacillati</taxon>
        <taxon>Bacillota</taxon>
        <taxon>Clostridia</taxon>
        <taxon>Lachnospirales</taxon>
        <taxon>Lachnospiraceae</taxon>
        <taxon>Anaerostipes</taxon>
    </lineage>
</organism>
<evidence type="ECO:0000313" key="3">
    <source>
        <dbReference type="Proteomes" id="UP000095564"/>
    </source>
</evidence>
<name>A0A174PEG5_ANAHA</name>
<accession>A0A174PEG5</accession>
<evidence type="ECO:0000256" key="1">
    <source>
        <dbReference type="SAM" id="MobiDB-lite"/>
    </source>
</evidence>
<dbReference type="AlphaFoldDB" id="A0A174PEG5"/>